<accession>A0A517RDJ8</accession>
<organism evidence="1 2">
    <name type="scientific">Gimesia alba</name>
    <dbReference type="NCBI Taxonomy" id="2527973"/>
    <lineage>
        <taxon>Bacteria</taxon>
        <taxon>Pseudomonadati</taxon>
        <taxon>Planctomycetota</taxon>
        <taxon>Planctomycetia</taxon>
        <taxon>Planctomycetales</taxon>
        <taxon>Planctomycetaceae</taxon>
        <taxon>Gimesia</taxon>
    </lineage>
</organism>
<sequence length="225" mass="24407">MPVRLDIIRALADIGPKAAAAVPTLKRFLASDVLMDNENREQESRTSGLWEGIHEVEIVKVWAAAALVKIVPNQPEAKAGFDFLVRKVREGPTNNTQAQSEAVEALSVIGNDAAIAVLIQALEIEDKSEWGTFRETVLKALGGIGPSAKAAIPALRKALIEKNPNRFGVPREAARALGEMGASAQIAIPDLDKLRASDDMWLREIAENAIRKLSTDKKKTNVTKE</sequence>
<protein>
    <submittedName>
        <fullName evidence="1">PBS lyase HEAT-like repeat protein</fullName>
    </submittedName>
</protein>
<dbReference type="SUPFAM" id="SSF48371">
    <property type="entry name" value="ARM repeat"/>
    <property type="match status" value="2"/>
</dbReference>
<dbReference type="InterPro" id="IPR004155">
    <property type="entry name" value="PBS_lyase_HEAT"/>
</dbReference>
<dbReference type="InterPro" id="IPR016024">
    <property type="entry name" value="ARM-type_fold"/>
</dbReference>
<dbReference type="EMBL" id="CP036269">
    <property type="protein sequence ID" value="QDT41951.1"/>
    <property type="molecule type" value="Genomic_DNA"/>
</dbReference>
<dbReference type="InterPro" id="IPR011989">
    <property type="entry name" value="ARM-like"/>
</dbReference>
<evidence type="ECO:0000313" key="2">
    <source>
        <dbReference type="Proteomes" id="UP000317171"/>
    </source>
</evidence>
<dbReference type="KEGG" id="gaz:Pan241w_20310"/>
<dbReference type="Pfam" id="PF03130">
    <property type="entry name" value="HEAT_PBS"/>
    <property type="match status" value="1"/>
</dbReference>
<dbReference type="Proteomes" id="UP000317171">
    <property type="component" value="Chromosome"/>
</dbReference>
<reference evidence="1 2" key="1">
    <citation type="submission" date="2019-02" db="EMBL/GenBank/DDBJ databases">
        <title>Deep-cultivation of Planctomycetes and their phenomic and genomic characterization uncovers novel biology.</title>
        <authorList>
            <person name="Wiegand S."/>
            <person name="Jogler M."/>
            <person name="Boedeker C."/>
            <person name="Pinto D."/>
            <person name="Vollmers J."/>
            <person name="Rivas-Marin E."/>
            <person name="Kohn T."/>
            <person name="Peeters S.H."/>
            <person name="Heuer A."/>
            <person name="Rast P."/>
            <person name="Oberbeckmann S."/>
            <person name="Bunk B."/>
            <person name="Jeske O."/>
            <person name="Meyerdierks A."/>
            <person name="Storesund J.E."/>
            <person name="Kallscheuer N."/>
            <person name="Luecker S."/>
            <person name="Lage O.M."/>
            <person name="Pohl T."/>
            <person name="Merkel B.J."/>
            <person name="Hornburger P."/>
            <person name="Mueller R.-W."/>
            <person name="Bruemmer F."/>
            <person name="Labrenz M."/>
            <person name="Spormann A.M."/>
            <person name="Op den Camp H."/>
            <person name="Overmann J."/>
            <person name="Amann R."/>
            <person name="Jetten M.S.M."/>
            <person name="Mascher T."/>
            <person name="Medema M.H."/>
            <person name="Devos D.P."/>
            <person name="Kaster A.-K."/>
            <person name="Ovreas L."/>
            <person name="Rohde M."/>
            <person name="Galperin M.Y."/>
            <person name="Jogler C."/>
        </authorList>
    </citation>
    <scope>NUCLEOTIDE SEQUENCE [LARGE SCALE GENOMIC DNA]</scope>
    <source>
        <strain evidence="1 2">Pan241w</strain>
    </source>
</reference>
<dbReference type="GO" id="GO:0016829">
    <property type="term" value="F:lyase activity"/>
    <property type="evidence" value="ECO:0007669"/>
    <property type="project" value="UniProtKB-KW"/>
</dbReference>
<dbReference type="Gene3D" id="1.25.10.10">
    <property type="entry name" value="Leucine-rich Repeat Variant"/>
    <property type="match status" value="2"/>
</dbReference>
<gene>
    <name evidence="1" type="ORF">Pan241w_20310</name>
</gene>
<name>A0A517RDJ8_9PLAN</name>
<dbReference type="AlphaFoldDB" id="A0A517RDJ8"/>
<proteinExistence type="predicted"/>
<evidence type="ECO:0000313" key="1">
    <source>
        <dbReference type="EMBL" id="QDT41951.1"/>
    </source>
</evidence>
<keyword evidence="2" id="KW-1185">Reference proteome</keyword>
<dbReference type="Pfam" id="PF13646">
    <property type="entry name" value="HEAT_2"/>
    <property type="match status" value="1"/>
</dbReference>
<keyword evidence="1" id="KW-0456">Lyase</keyword>
<dbReference type="SMART" id="SM00567">
    <property type="entry name" value="EZ_HEAT"/>
    <property type="match status" value="4"/>
</dbReference>